<dbReference type="RefSeq" id="XP_041546477.1">
    <property type="nucleotide sequence ID" value="XM_041693164.1"/>
</dbReference>
<feature type="compositionally biased region" description="Low complexity" evidence="1">
    <location>
        <begin position="78"/>
        <end position="89"/>
    </location>
</feature>
<dbReference type="Gene3D" id="2.40.70.10">
    <property type="entry name" value="Acid Proteases"/>
    <property type="match status" value="1"/>
</dbReference>
<gene>
    <name evidence="2" type="ORF">AKAW2_60979S</name>
</gene>
<dbReference type="AlphaFoldDB" id="A0A7R7X5D7"/>
<feature type="region of interest" description="Disordered" evidence="1">
    <location>
        <begin position="57"/>
        <end position="90"/>
    </location>
</feature>
<sequence>MLNVLPLHSSYDLADTSSHMTVMGRSLCLSTAFRFVFSVPEPLGLWRYQHTSHHYTTQPSVISPHTFHKRPSSEESYKSPSSSSSGSSGMRLGNAKSVDWLAVYRHGFSQGTSRTTSTGDSTHCTNSQPIGCRSDAFAEGFGGGRSVSLSSTMKISLKTGQPAEIVRGDADKSDRFIRLGFLMTEDLQKKPVLIAMDTMAEVSIMRKGIFDKLGLPLHHFSMDIVPLQTRSAETPIRPIGLVRHVDWHFALAPRTYTTEFLVVDTDQYDVLIGEREIKRYHLLHLGADIPDVVVRPLEKHG</sequence>
<dbReference type="GeneID" id="64964036"/>
<keyword evidence="3" id="KW-1185">Reference proteome</keyword>
<dbReference type="InterPro" id="IPR021109">
    <property type="entry name" value="Peptidase_aspartic_dom_sf"/>
</dbReference>
<dbReference type="OrthoDB" id="4493271at2759"/>
<reference evidence="2" key="2">
    <citation type="submission" date="2021-02" db="EMBL/GenBank/DDBJ databases">
        <title>Aspergillus luchuensis mut. kawachii IFO 4304 genome sequence.</title>
        <authorList>
            <person name="Mori K."/>
            <person name="Kadooka C."/>
            <person name="Goto M."/>
            <person name="Futagami T."/>
        </authorList>
    </citation>
    <scope>NUCLEOTIDE SEQUENCE</scope>
    <source>
        <strain evidence="2">IFO 4308</strain>
    </source>
</reference>
<name>A0A7R7X5D7_ASPKA</name>
<dbReference type="KEGG" id="aluc:AKAW2_60979S"/>
<proteinExistence type="predicted"/>
<evidence type="ECO:0000313" key="2">
    <source>
        <dbReference type="EMBL" id="BCS02715.1"/>
    </source>
</evidence>
<protein>
    <submittedName>
        <fullName evidence="2">Uncharacterized protein</fullName>
    </submittedName>
</protein>
<dbReference type="EMBL" id="AP024430">
    <property type="protein sequence ID" value="BCS02715.1"/>
    <property type="molecule type" value="Genomic_DNA"/>
</dbReference>
<reference evidence="2" key="1">
    <citation type="submission" date="2021-01" db="EMBL/GenBank/DDBJ databases">
        <authorList>
            <consortium name="Aspergillus luchuensis mut. kawachii IFO 4304 genome sequencing consortium"/>
            <person name="Kazuki M."/>
            <person name="Futagami T."/>
        </authorList>
    </citation>
    <scope>NUCLEOTIDE SEQUENCE</scope>
    <source>
        <strain evidence="2">IFO 4308</strain>
    </source>
</reference>
<evidence type="ECO:0000313" key="3">
    <source>
        <dbReference type="Proteomes" id="UP000661280"/>
    </source>
</evidence>
<organism evidence="2 3">
    <name type="scientific">Aspergillus kawachii</name>
    <name type="common">White koji mold</name>
    <name type="synonym">Aspergillus awamori var. kawachi</name>
    <dbReference type="NCBI Taxonomy" id="1069201"/>
    <lineage>
        <taxon>Eukaryota</taxon>
        <taxon>Fungi</taxon>
        <taxon>Dikarya</taxon>
        <taxon>Ascomycota</taxon>
        <taxon>Pezizomycotina</taxon>
        <taxon>Eurotiomycetes</taxon>
        <taxon>Eurotiomycetidae</taxon>
        <taxon>Eurotiales</taxon>
        <taxon>Aspergillaceae</taxon>
        <taxon>Aspergillus</taxon>
        <taxon>Aspergillus subgen. Circumdati</taxon>
    </lineage>
</organism>
<dbReference type="Proteomes" id="UP000661280">
    <property type="component" value="Chromosome 6"/>
</dbReference>
<evidence type="ECO:0000256" key="1">
    <source>
        <dbReference type="SAM" id="MobiDB-lite"/>
    </source>
</evidence>
<dbReference type="CDD" id="cd00303">
    <property type="entry name" value="retropepsin_like"/>
    <property type="match status" value="1"/>
</dbReference>
<accession>A0A7R7X5D7</accession>